<dbReference type="Gene3D" id="3.40.50.2000">
    <property type="entry name" value="Glycogen Phosphorylase B"/>
    <property type="match status" value="2"/>
</dbReference>
<dbReference type="Pfam" id="PF13439">
    <property type="entry name" value="Glyco_transf_4"/>
    <property type="match status" value="1"/>
</dbReference>
<reference evidence="3 4" key="1">
    <citation type="submission" date="2020-02" db="EMBL/GenBank/DDBJ databases">
        <title>Flavobacterium sp. genome.</title>
        <authorList>
            <person name="Jung H.S."/>
            <person name="Baek J.H."/>
            <person name="Jeon C.O."/>
        </authorList>
    </citation>
    <scope>NUCLEOTIDE SEQUENCE [LARGE SCALE GENOMIC DNA]</scope>
    <source>
        <strain evidence="3 4">SE-s27</strain>
    </source>
</reference>
<name>A0ABX1QSQ5_9FLAO</name>
<dbReference type="RefSeq" id="WP_169523902.1">
    <property type="nucleotide sequence ID" value="NZ_JAAMPT010000206.1"/>
</dbReference>
<organism evidence="3 4">
    <name type="scientific">Flavobacterium solisilvae</name>
    <dbReference type="NCBI Taxonomy" id="1852019"/>
    <lineage>
        <taxon>Bacteria</taxon>
        <taxon>Pseudomonadati</taxon>
        <taxon>Bacteroidota</taxon>
        <taxon>Flavobacteriia</taxon>
        <taxon>Flavobacteriales</taxon>
        <taxon>Flavobacteriaceae</taxon>
        <taxon>Flavobacterium</taxon>
    </lineage>
</organism>
<dbReference type="SUPFAM" id="SSF53756">
    <property type="entry name" value="UDP-Glycosyltransferase/glycogen phosphorylase"/>
    <property type="match status" value="1"/>
</dbReference>
<dbReference type="CDD" id="cd03801">
    <property type="entry name" value="GT4_PimA-like"/>
    <property type="match status" value="1"/>
</dbReference>
<evidence type="ECO:0000259" key="1">
    <source>
        <dbReference type="Pfam" id="PF00534"/>
    </source>
</evidence>
<protein>
    <submittedName>
        <fullName evidence="3">Glycosyltransferase family 4 protein</fullName>
    </submittedName>
</protein>
<comment type="caution">
    <text evidence="3">The sequence shown here is derived from an EMBL/GenBank/DDBJ whole genome shotgun (WGS) entry which is preliminary data.</text>
</comment>
<proteinExistence type="predicted"/>
<dbReference type="Proteomes" id="UP000767947">
    <property type="component" value="Unassembled WGS sequence"/>
</dbReference>
<keyword evidence="4" id="KW-1185">Reference proteome</keyword>
<dbReference type="Pfam" id="PF00534">
    <property type="entry name" value="Glycos_transf_1"/>
    <property type="match status" value="1"/>
</dbReference>
<dbReference type="EMBL" id="JAAMPT010000206">
    <property type="protein sequence ID" value="NMH25322.1"/>
    <property type="molecule type" value="Genomic_DNA"/>
</dbReference>
<gene>
    <name evidence="3" type="ORF">G6042_08580</name>
</gene>
<evidence type="ECO:0000313" key="4">
    <source>
        <dbReference type="Proteomes" id="UP000767947"/>
    </source>
</evidence>
<dbReference type="InterPro" id="IPR028098">
    <property type="entry name" value="Glyco_trans_4-like_N"/>
</dbReference>
<evidence type="ECO:0000313" key="3">
    <source>
        <dbReference type="EMBL" id="NMH25322.1"/>
    </source>
</evidence>
<sequence>MSKKVKIAIYSGEIPSTVFIERLILGMSKNDYLVYLFGYQKRKVNYQSKSIFVKSYSDNRFFKFLLLIKYSVLLFLFNRKDKKTLDIFINQNTKNKTLSKIKYYPVLWYKPDVFHIQWAKSISDWYWVQQFGIKLVVSFRGVHINYSPIFDPKLAEIYRKYFPQVDGFHAVSKAISLEAQKYGAVAEKIKVVYSGLSEIKNDNPREENEGGEFKIISVGRNHWVKGYTYSIDAVKILVSHGVNVKYTIIGGQNSEELLFKIKNYQLENNVVLLGNIPFSEVQKMMNNSDLLLLPSVEEGIANVVLEAMQLGTLVLSTDCGGMNEVIQHKKNGFIVPVRNSQKIADAVLEIMKLTENEKNNIISNAKETINKNHTEDKMINDMISLYKTVLNQ</sequence>
<accession>A0ABX1QSQ5</accession>
<feature type="domain" description="Glycosyl transferase family 1" evidence="1">
    <location>
        <begin position="203"/>
        <end position="367"/>
    </location>
</feature>
<dbReference type="PANTHER" id="PTHR12526">
    <property type="entry name" value="GLYCOSYLTRANSFERASE"/>
    <property type="match status" value="1"/>
</dbReference>
<feature type="domain" description="Glycosyltransferase subfamily 4-like N-terminal" evidence="2">
    <location>
        <begin position="109"/>
        <end position="196"/>
    </location>
</feature>
<evidence type="ECO:0000259" key="2">
    <source>
        <dbReference type="Pfam" id="PF13439"/>
    </source>
</evidence>
<dbReference type="InterPro" id="IPR001296">
    <property type="entry name" value="Glyco_trans_1"/>
</dbReference>